<keyword evidence="2" id="KW-0963">Cytoplasm</keyword>
<dbReference type="PROSITE" id="PS51718">
    <property type="entry name" value="G_DYNAMIN_2"/>
    <property type="match status" value="1"/>
</dbReference>
<organism evidence="9 10">
    <name type="scientific">Tachysurus vachellii</name>
    <name type="common">Darkbarbel catfish</name>
    <name type="synonym">Pelteobagrus vachellii</name>
    <dbReference type="NCBI Taxonomy" id="175792"/>
    <lineage>
        <taxon>Eukaryota</taxon>
        <taxon>Metazoa</taxon>
        <taxon>Chordata</taxon>
        <taxon>Craniata</taxon>
        <taxon>Vertebrata</taxon>
        <taxon>Euteleostomi</taxon>
        <taxon>Actinopterygii</taxon>
        <taxon>Neopterygii</taxon>
        <taxon>Teleostei</taxon>
        <taxon>Ostariophysi</taxon>
        <taxon>Siluriformes</taxon>
        <taxon>Bagridae</taxon>
        <taxon>Tachysurus</taxon>
    </lineage>
</organism>
<dbReference type="Pfam" id="PF02212">
    <property type="entry name" value="GED"/>
    <property type="match status" value="1"/>
</dbReference>
<evidence type="ECO:0000259" key="7">
    <source>
        <dbReference type="PROSITE" id="PS51388"/>
    </source>
</evidence>
<dbReference type="PRINTS" id="PR00195">
    <property type="entry name" value="DYNAMIN"/>
</dbReference>
<dbReference type="GO" id="GO:0005737">
    <property type="term" value="C:cytoplasm"/>
    <property type="evidence" value="ECO:0007669"/>
    <property type="project" value="UniProtKB-SubCell"/>
</dbReference>
<dbReference type="GO" id="GO:0005634">
    <property type="term" value="C:nucleus"/>
    <property type="evidence" value="ECO:0007669"/>
    <property type="project" value="TreeGrafter"/>
</dbReference>
<evidence type="ECO:0000256" key="6">
    <source>
        <dbReference type="SAM" id="MobiDB-lite"/>
    </source>
</evidence>
<dbReference type="InterPro" id="IPR027417">
    <property type="entry name" value="P-loop_NTPase"/>
</dbReference>
<dbReference type="GO" id="GO:0003924">
    <property type="term" value="F:GTPase activity"/>
    <property type="evidence" value="ECO:0007669"/>
    <property type="project" value="InterPro"/>
</dbReference>
<name>A0AA88LHV0_TACVA</name>
<evidence type="ECO:0000256" key="1">
    <source>
        <dbReference type="ARBA" id="ARBA00004496"/>
    </source>
</evidence>
<evidence type="ECO:0000313" key="10">
    <source>
        <dbReference type="Proteomes" id="UP001187315"/>
    </source>
</evidence>
<dbReference type="GO" id="GO:0008017">
    <property type="term" value="F:microtubule binding"/>
    <property type="evidence" value="ECO:0007669"/>
    <property type="project" value="TreeGrafter"/>
</dbReference>
<comment type="caution">
    <text evidence="9">The sequence shown here is derived from an EMBL/GenBank/DDBJ whole genome shotgun (WGS) entry which is preliminary data.</text>
</comment>
<dbReference type="GO" id="GO:0005525">
    <property type="term" value="F:GTP binding"/>
    <property type="evidence" value="ECO:0007669"/>
    <property type="project" value="UniProtKB-KW"/>
</dbReference>
<evidence type="ECO:0000256" key="4">
    <source>
        <dbReference type="ARBA" id="ARBA00023134"/>
    </source>
</evidence>
<comment type="subcellular location">
    <subcellularLocation>
        <location evidence="1">Cytoplasm</location>
    </subcellularLocation>
</comment>
<dbReference type="InterPro" id="IPR045063">
    <property type="entry name" value="Dynamin_N"/>
</dbReference>
<dbReference type="SUPFAM" id="SSF52540">
    <property type="entry name" value="P-loop containing nucleoside triphosphate hydrolases"/>
    <property type="match status" value="1"/>
</dbReference>
<dbReference type="GO" id="GO:0031623">
    <property type="term" value="P:receptor internalization"/>
    <property type="evidence" value="ECO:0007669"/>
    <property type="project" value="TreeGrafter"/>
</dbReference>
<accession>A0AA88LHV0</accession>
<reference evidence="9" key="1">
    <citation type="submission" date="2023-08" db="EMBL/GenBank/DDBJ databases">
        <title>Pelteobagrus vachellii genome.</title>
        <authorList>
            <person name="Liu H."/>
        </authorList>
    </citation>
    <scope>NUCLEOTIDE SEQUENCE</scope>
    <source>
        <strain evidence="9">PRFRI_2022a</strain>
        <tissue evidence="9">Muscle</tissue>
    </source>
</reference>
<dbReference type="GO" id="GO:0051607">
    <property type="term" value="P:defense response to virus"/>
    <property type="evidence" value="ECO:0007669"/>
    <property type="project" value="TreeGrafter"/>
</dbReference>
<feature type="domain" description="GED" evidence="7">
    <location>
        <begin position="540"/>
        <end position="631"/>
    </location>
</feature>
<sequence>MRAILNKPYEIKVRPCIDLIDSLRALGVEKDLELPAIAVIGDQSSGKSSVLEALSGVALPRGTGMVTRCPLELKMTKNRNKNCWHGKIQYLDYEENINNPADVEKIIKEAQQNIAGPVGISDELIRLEVISADVPDLTLIDLPGIVRVPMDGQPEDICEQSKRLIQKFISKQGTIILVVVQSNVDIATTEALKMAKEVDPNGERTLGILTKPDLVDKGTEDAVVSIINNEIINLTKGYMIVKCRGQQEIHDRVILYKAIETEKNFFENHPQFSILYDEGKATIPNLAEKLTLELVFHIEHYLPHLDEQIQKKLDETQAELDHNLSGLPTDPDQRYNFLTDKITAFTKDVINLTIGGDLSNMPHVNIFSNLRKHFDDWKNDLDQSGQNFNKSIEKELQEYEKKYRGREIPSFINYKTFEIILKDQLEKLEEPAIRKLKEISGLIRKDFIQLAQLSFPDFPNLINMTKTKIENIKQVKESEAESLLRTQFKMELMICTQDSIYKDTLCMVKSQEEEEERISHGVAPPASHSLYNPSDSEGTREELMRHLKTYYMISTKRLADQVLLVIRYMMVQESAVQLEREMMQLIQGKVNIHELLKEDPDIISKRNNLKSRQKRLRDALNLCAIIQRLCEL</sequence>
<gene>
    <name evidence="9" type="ORF">Q7C36_021741</name>
</gene>
<dbReference type="GO" id="GO:0016185">
    <property type="term" value="P:synaptic vesicle budding from presynaptic endocytic zone membrane"/>
    <property type="evidence" value="ECO:0007669"/>
    <property type="project" value="TreeGrafter"/>
</dbReference>
<dbReference type="PANTHER" id="PTHR11566:SF225">
    <property type="entry name" value="INTERFERON-INDUCED GTP-BINDING PROTEIN MX-RELATED"/>
    <property type="match status" value="1"/>
</dbReference>
<feature type="region of interest" description="Disordered" evidence="6">
    <location>
        <begin position="518"/>
        <end position="537"/>
    </location>
</feature>
<dbReference type="Pfam" id="PF01031">
    <property type="entry name" value="Dynamin_M"/>
    <property type="match status" value="1"/>
</dbReference>
<dbReference type="InterPro" id="IPR003130">
    <property type="entry name" value="GED"/>
</dbReference>
<dbReference type="InterPro" id="IPR001401">
    <property type="entry name" value="Dynamin_GTPase"/>
</dbReference>
<evidence type="ECO:0000256" key="3">
    <source>
        <dbReference type="ARBA" id="ARBA00022741"/>
    </source>
</evidence>
<proteinExistence type="inferred from homology"/>
<dbReference type="InterPro" id="IPR020850">
    <property type="entry name" value="GED_dom"/>
</dbReference>
<evidence type="ECO:0000313" key="9">
    <source>
        <dbReference type="EMBL" id="KAK2817808.1"/>
    </source>
</evidence>
<dbReference type="InterPro" id="IPR030381">
    <property type="entry name" value="G_DYNAMIN_dom"/>
</dbReference>
<protein>
    <submittedName>
        <fullName evidence="9">Uncharacterized protein</fullName>
    </submittedName>
</protein>
<dbReference type="PANTHER" id="PTHR11566">
    <property type="entry name" value="DYNAMIN"/>
    <property type="match status" value="1"/>
</dbReference>
<dbReference type="Gene3D" id="1.20.120.1240">
    <property type="entry name" value="Dynamin, middle domain"/>
    <property type="match status" value="1"/>
</dbReference>
<dbReference type="Pfam" id="PF00350">
    <property type="entry name" value="Dynamin_N"/>
    <property type="match status" value="1"/>
</dbReference>
<dbReference type="InterPro" id="IPR000375">
    <property type="entry name" value="Dynamin_stalk"/>
</dbReference>
<dbReference type="PROSITE" id="PS51388">
    <property type="entry name" value="GED"/>
    <property type="match status" value="1"/>
</dbReference>
<evidence type="ECO:0000256" key="2">
    <source>
        <dbReference type="ARBA" id="ARBA00022490"/>
    </source>
</evidence>
<dbReference type="InterPro" id="IPR019762">
    <property type="entry name" value="Dynamin_GTPase_CS"/>
</dbReference>
<dbReference type="InterPro" id="IPR022812">
    <property type="entry name" value="Dynamin"/>
</dbReference>
<evidence type="ECO:0000256" key="5">
    <source>
        <dbReference type="RuleBase" id="RU003932"/>
    </source>
</evidence>
<dbReference type="SMART" id="SM00302">
    <property type="entry name" value="GED"/>
    <property type="match status" value="1"/>
</dbReference>
<dbReference type="GO" id="GO:0005886">
    <property type="term" value="C:plasma membrane"/>
    <property type="evidence" value="ECO:0007669"/>
    <property type="project" value="TreeGrafter"/>
</dbReference>
<dbReference type="Gene3D" id="3.40.50.300">
    <property type="entry name" value="P-loop containing nucleotide triphosphate hydrolases"/>
    <property type="match status" value="1"/>
</dbReference>
<dbReference type="Proteomes" id="UP001187315">
    <property type="component" value="Unassembled WGS sequence"/>
</dbReference>
<dbReference type="SMART" id="SM00053">
    <property type="entry name" value="DYNc"/>
    <property type="match status" value="1"/>
</dbReference>
<dbReference type="FunFam" id="1.20.120.1240:FF:000007">
    <property type="entry name" value="Interferon-induced GTP-binding protein Mx1"/>
    <property type="match status" value="1"/>
</dbReference>
<comment type="similarity">
    <text evidence="5">Belongs to the TRAFAC class dynamin-like GTPase superfamily. Dynamin/Fzo/YdjA family.</text>
</comment>
<dbReference type="EMBL" id="JAVHJS010000024">
    <property type="protein sequence ID" value="KAK2817808.1"/>
    <property type="molecule type" value="Genomic_DNA"/>
</dbReference>
<dbReference type="PROSITE" id="PS00410">
    <property type="entry name" value="G_DYNAMIN_1"/>
    <property type="match status" value="1"/>
</dbReference>
<keyword evidence="4 5" id="KW-0342">GTP-binding</keyword>
<dbReference type="GO" id="GO:0005874">
    <property type="term" value="C:microtubule"/>
    <property type="evidence" value="ECO:0007669"/>
    <property type="project" value="TreeGrafter"/>
</dbReference>
<dbReference type="FunFam" id="3.40.50.300:FF:000621">
    <property type="entry name" value="Interferon-induced GTP-binding protein Mx1"/>
    <property type="match status" value="1"/>
</dbReference>
<dbReference type="GO" id="GO:0098793">
    <property type="term" value="C:presynapse"/>
    <property type="evidence" value="ECO:0007669"/>
    <property type="project" value="GOC"/>
</dbReference>
<dbReference type="AlphaFoldDB" id="A0AA88LHV0"/>
<evidence type="ECO:0000259" key="8">
    <source>
        <dbReference type="PROSITE" id="PS51718"/>
    </source>
</evidence>
<keyword evidence="3 5" id="KW-0547">Nucleotide-binding</keyword>
<dbReference type="CDD" id="cd08771">
    <property type="entry name" value="DLP_1"/>
    <property type="match status" value="1"/>
</dbReference>
<feature type="domain" description="Dynamin-type G" evidence="8">
    <location>
        <begin position="31"/>
        <end position="303"/>
    </location>
</feature>
<keyword evidence="10" id="KW-1185">Reference proteome</keyword>